<dbReference type="EMBL" id="JAHXZN010000003">
    <property type="protein sequence ID" value="MBW6531445.1"/>
    <property type="molecule type" value="Genomic_DNA"/>
</dbReference>
<reference evidence="2 3" key="1">
    <citation type="submission" date="2021-07" db="EMBL/GenBank/DDBJ databases">
        <title>Sphingomonas sp.</title>
        <authorList>
            <person name="Feng G."/>
            <person name="Li J."/>
            <person name="Pan M."/>
        </authorList>
    </citation>
    <scope>NUCLEOTIDE SEQUENCE [LARGE SCALE GENOMIC DNA]</scope>
    <source>
        <strain evidence="2 3">RRHST34</strain>
    </source>
</reference>
<name>A0ABS7BPB1_9SPHN</name>
<protein>
    <submittedName>
        <fullName evidence="2">Copper chaperone PCu(A)C</fullName>
    </submittedName>
</protein>
<dbReference type="PANTHER" id="PTHR36302">
    <property type="entry name" value="BLR7088 PROTEIN"/>
    <property type="match status" value="1"/>
</dbReference>
<feature type="chain" id="PRO_5045718608" evidence="1">
    <location>
        <begin position="23"/>
        <end position="151"/>
    </location>
</feature>
<sequence length="151" mass="15044">MTARRWTFAAPLLAAASLAACSAQPSAPAVGDAYVRLAAVPGRPAAGYFLLHGGAADATLVQVEAPGAARAELHTSRMTGNGMATMDSLPSVRVPARGSVAFAPGAQHVMLFGLPAGVAPGSTLPLTLRFADGSALRADARVIAAGDAAPE</sequence>
<dbReference type="Gene3D" id="2.60.40.1890">
    <property type="entry name" value="PCu(A)C copper chaperone"/>
    <property type="match status" value="1"/>
</dbReference>
<evidence type="ECO:0000313" key="2">
    <source>
        <dbReference type="EMBL" id="MBW6531445.1"/>
    </source>
</evidence>
<comment type="caution">
    <text evidence="2">The sequence shown here is derived from an EMBL/GenBank/DDBJ whole genome shotgun (WGS) entry which is preliminary data.</text>
</comment>
<evidence type="ECO:0000256" key="1">
    <source>
        <dbReference type="SAM" id="SignalP"/>
    </source>
</evidence>
<organism evidence="2 3">
    <name type="scientific">Sphingomonas citri</name>
    <dbReference type="NCBI Taxonomy" id="2862499"/>
    <lineage>
        <taxon>Bacteria</taxon>
        <taxon>Pseudomonadati</taxon>
        <taxon>Pseudomonadota</taxon>
        <taxon>Alphaproteobacteria</taxon>
        <taxon>Sphingomonadales</taxon>
        <taxon>Sphingomonadaceae</taxon>
        <taxon>Sphingomonas</taxon>
    </lineage>
</organism>
<proteinExistence type="predicted"/>
<dbReference type="RefSeq" id="WP_219748823.1">
    <property type="nucleotide sequence ID" value="NZ_JAHXZN010000003.1"/>
</dbReference>
<dbReference type="PANTHER" id="PTHR36302:SF1">
    <property type="entry name" value="COPPER CHAPERONE PCU(A)C"/>
    <property type="match status" value="1"/>
</dbReference>
<dbReference type="PROSITE" id="PS51257">
    <property type="entry name" value="PROKAR_LIPOPROTEIN"/>
    <property type="match status" value="1"/>
</dbReference>
<keyword evidence="3" id="KW-1185">Reference proteome</keyword>
<dbReference type="Proteomes" id="UP000759103">
    <property type="component" value="Unassembled WGS sequence"/>
</dbReference>
<gene>
    <name evidence="2" type="ORF">KZ820_11935</name>
</gene>
<accession>A0ABS7BPB1</accession>
<dbReference type="Pfam" id="PF04314">
    <property type="entry name" value="PCuAC"/>
    <property type="match status" value="1"/>
</dbReference>
<evidence type="ECO:0000313" key="3">
    <source>
        <dbReference type="Proteomes" id="UP000759103"/>
    </source>
</evidence>
<keyword evidence="1" id="KW-0732">Signal</keyword>
<feature type="signal peptide" evidence="1">
    <location>
        <begin position="1"/>
        <end position="22"/>
    </location>
</feature>
<dbReference type="InterPro" id="IPR036182">
    <property type="entry name" value="PCuAC_sf"/>
</dbReference>
<dbReference type="InterPro" id="IPR058248">
    <property type="entry name" value="Lxx211020-like"/>
</dbReference>
<dbReference type="SUPFAM" id="SSF110087">
    <property type="entry name" value="DR1885-like metal-binding protein"/>
    <property type="match status" value="1"/>
</dbReference>
<dbReference type="InterPro" id="IPR007410">
    <property type="entry name" value="LpqE-like"/>
</dbReference>